<organism evidence="3 4">
    <name type="scientific">Pseudonocardia parietis</name>
    <dbReference type="NCBI Taxonomy" id="570936"/>
    <lineage>
        <taxon>Bacteria</taxon>
        <taxon>Bacillati</taxon>
        <taxon>Actinomycetota</taxon>
        <taxon>Actinomycetes</taxon>
        <taxon>Pseudonocardiales</taxon>
        <taxon>Pseudonocardiaceae</taxon>
        <taxon>Pseudonocardia</taxon>
    </lineage>
</organism>
<dbReference type="InterPro" id="IPR029045">
    <property type="entry name" value="ClpP/crotonase-like_dom_sf"/>
</dbReference>
<reference evidence="3 4" key="1">
    <citation type="submission" date="2021-03" db="EMBL/GenBank/DDBJ databases">
        <title>Sequencing the genomes of 1000 actinobacteria strains.</title>
        <authorList>
            <person name="Klenk H.-P."/>
        </authorList>
    </citation>
    <scope>NUCLEOTIDE SEQUENCE [LARGE SCALE GENOMIC DNA]</scope>
    <source>
        <strain evidence="3 4">DSM 45256</strain>
    </source>
</reference>
<dbReference type="PANTHER" id="PTHR43802">
    <property type="entry name" value="ENOYL-COA HYDRATASE"/>
    <property type="match status" value="1"/>
</dbReference>
<sequence>MTGPPVLVEQRGDVRWLTLNRPDRRNALDIALVAALDEQITAADADPGTAVVAVAGAGPSFCAGGDFHQFLALDREGTHPVRFLEDVSACFTRIAAATTPWVAVLHGHAVAGGLELALACDLVVAADTTLIGDGHLRHGLLPAGGSSVRLPAAVGHGLARRLLLTGELLPAPAFAAGGWLDRVVPEAELEDTAMQVCRQLADAAGPAQSALKGLLHRIAGTEPEPALRAELDAFAENWTTRPVAAALEAFLTPRTPGGTT</sequence>
<name>A0ABS4W053_9PSEU</name>
<dbReference type="Gene3D" id="3.90.226.10">
    <property type="entry name" value="2-enoyl-CoA Hydratase, Chain A, domain 1"/>
    <property type="match status" value="1"/>
</dbReference>
<dbReference type="SUPFAM" id="SSF52096">
    <property type="entry name" value="ClpP/crotonase"/>
    <property type="match status" value="1"/>
</dbReference>
<dbReference type="CDD" id="cd06558">
    <property type="entry name" value="crotonase-like"/>
    <property type="match status" value="1"/>
</dbReference>
<dbReference type="RefSeq" id="WP_210031833.1">
    <property type="nucleotide sequence ID" value="NZ_JAGINU010000001.1"/>
</dbReference>
<evidence type="ECO:0000256" key="2">
    <source>
        <dbReference type="RuleBase" id="RU003707"/>
    </source>
</evidence>
<evidence type="ECO:0000313" key="3">
    <source>
        <dbReference type="EMBL" id="MBP2369590.1"/>
    </source>
</evidence>
<accession>A0ABS4W053</accession>
<dbReference type="PANTHER" id="PTHR43802:SF1">
    <property type="entry name" value="IP11341P-RELATED"/>
    <property type="match status" value="1"/>
</dbReference>
<dbReference type="InterPro" id="IPR001753">
    <property type="entry name" value="Enoyl-CoA_hydra/iso"/>
</dbReference>
<dbReference type="InterPro" id="IPR018376">
    <property type="entry name" value="Enoyl-CoA_hyd/isom_CS"/>
</dbReference>
<comment type="similarity">
    <text evidence="1 2">Belongs to the enoyl-CoA hydratase/isomerase family.</text>
</comment>
<proteinExistence type="inferred from homology"/>
<dbReference type="EMBL" id="JAGINU010000001">
    <property type="protein sequence ID" value="MBP2369590.1"/>
    <property type="molecule type" value="Genomic_DNA"/>
</dbReference>
<dbReference type="Pfam" id="PF00378">
    <property type="entry name" value="ECH_1"/>
    <property type="match status" value="1"/>
</dbReference>
<dbReference type="PROSITE" id="PS00166">
    <property type="entry name" value="ENOYL_COA_HYDRATASE"/>
    <property type="match status" value="1"/>
</dbReference>
<protein>
    <submittedName>
        <fullName evidence="3">Enoyl-CoA hydratase/carnithine racemase</fullName>
    </submittedName>
</protein>
<gene>
    <name evidence="3" type="ORF">JOF36_005286</name>
</gene>
<evidence type="ECO:0000256" key="1">
    <source>
        <dbReference type="ARBA" id="ARBA00005254"/>
    </source>
</evidence>
<dbReference type="Proteomes" id="UP001519295">
    <property type="component" value="Unassembled WGS sequence"/>
</dbReference>
<evidence type="ECO:0000313" key="4">
    <source>
        <dbReference type="Proteomes" id="UP001519295"/>
    </source>
</evidence>
<keyword evidence="4" id="KW-1185">Reference proteome</keyword>
<comment type="caution">
    <text evidence="3">The sequence shown here is derived from an EMBL/GenBank/DDBJ whole genome shotgun (WGS) entry which is preliminary data.</text>
</comment>